<dbReference type="Pfam" id="PF09359">
    <property type="entry name" value="VTC"/>
    <property type="match status" value="1"/>
</dbReference>
<dbReference type="AlphaFoldDB" id="A0A1I5M772"/>
<dbReference type="Proteomes" id="UP000242243">
    <property type="component" value="Unassembled WGS sequence"/>
</dbReference>
<dbReference type="RefSeq" id="WP_089830224.1">
    <property type="nucleotide sequence ID" value="NZ_BJWI01000004.1"/>
</dbReference>
<evidence type="ECO:0000313" key="3">
    <source>
        <dbReference type="EMBL" id="SFP05424.1"/>
    </source>
</evidence>
<dbReference type="Proteomes" id="UP000321547">
    <property type="component" value="Unassembled WGS sequence"/>
</dbReference>
<dbReference type="EMBL" id="FOXC01000004">
    <property type="protein sequence ID" value="SFP05424.1"/>
    <property type="molecule type" value="Genomic_DNA"/>
</dbReference>
<evidence type="ECO:0000313" key="4">
    <source>
        <dbReference type="Proteomes" id="UP000242243"/>
    </source>
</evidence>
<dbReference type="STRING" id="306540.SAMN05421839_10463"/>
<organism evidence="3 4">
    <name type="scientific">Halolactibacillus halophilus</name>
    <dbReference type="NCBI Taxonomy" id="306540"/>
    <lineage>
        <taxon>Bacteria</taxon>
        <taxon>Bacillati</taxon>
        <taxon>Bacillota</taxon>
        <taxon>Bacilli</taxon>
        <taxon>Bacillales</taxon>
        <taxon>Bacillaceae</taxon>
        <taxon>Halolactibacillus</taxon>
    </lineage>
</organism>
<dbReference type="EMBL" id="BJWI01000004">
    <property type="protein sequence ID" value="GEM01045.1"/>
    <property type="molecule type" value="Genomic_DNA"/>
</dbReference>
<proteinExistence type="predicted"/>
<dbReference type="InterPro" id="IPR042267">
    <property type="entry name" value="VTC_sf"/>
</dbReference>
<reference evidence="2 5" key="2">
    <citation type="submission" date="2019-07" db="EMBL/GenBank/DDBJ databases">
        <title>Whole genome shotgun sequence of Halolactibacillus halophilus NBRC 100868.</title>
        <authorList>
            <person name="Hosoyama A."/>
            <person name="Uohara A."/>
            <person name="Ohji S."/>
            <person name="Ichikawa N."/>
        </authorList>
    </citation>
    <scope>NUCLEOTIDE SEQUENCE [LARGE SCALE GENOMIC DNA]</scope>
    <source>
        <strain evidence="2 5">NBRC 100868</strain>
    </source>
</reference>
<dbReference type="InterPro" id="IPR018966">
    <property type="entry name" value="VTC_domain"/>
</dbReference>
<feature type="domain" description="VTC" evidence="1">
    <location>
        <begin position="6"/>
        <end position="232"/>
    </location>
</feature>
<dbReference type="Gene3D" id="3.20.100.30">
    <property type="entry name" value="VTC, catalytic tunnel domain"/>
    <property type="match status" value="1"/>
</dbReference>
<dbReference type="CDD" id="cd07750">
    <property type="entry name" value="PolyPPase_VTC_like"/>
    <property type="match status" value="1"/>
</dbReference>
<gene>
    <name evidence="2" type="ORF">HHA03_05770</name>
    <name evidence="3" type="ORF">SAMN05421839_10463</name>
</gene>
<keyword evidence="5" id="KW-1185">Reference proteome</keyword>
<accession>A0A1I5M772</accession>
<reference evidence="3 4" key="1">
    <citation type="submission" date="2016-10" db="EMBL/GenBank/DDBJ databases">
        <authorList>
            <person name="de Groot N.N."/>
        </authorList>
    </citation>
    <scope>NUCLEOTIDE SEQUENCE [LARGE SCALE GENOMIC DNA]</scope>
    <source>
        <strain evidence="3 4">DSM 17073</strain>
    </source>
</reference>
<protein>
    <submittedName>
        <fullName evidence="2">Molecular chaperone</fullName>
    </submittedName>
    <submittedName>
        <fullName evidence="3">VTC domain-containing protein</fullName>
    </submittedName>
</protein>
<evidence type="ECO:0000313" key="5">
    <source>
        <dbReference type="Proteomes" id="UP000321547"/>
    </source>
</evidence>
<sequence>MNKVYREEKKYLLDLKQYYHFRHNIQKIMTRDKHSLNNPYDGKKGDGYTIRSLYFDSIDDRDFLEKEDGIELRRKLRLRTYMHDPNYCLLELKKKQGPYQQKTSYKLTKQEGEQLIAGNYSLLLEKQHPFLLDCYQMMMTHVYRPKSIVTYERDAFIAKENQIRITFDQKIRGSESDFHLFDEKLIETPLIDDNYVVLEVKYNGFLLQYIKDLLIPLESSQISVSKYSLSRKISKDYQLEK</sequence>
<dbReference type="GO" id="GO:0006799">
    <property type="term" value="P:polyphosphate biosynthetic process"/>
    <property type="evidence" value="ECO:0007669"/>
    <property type="project" value="UniProtKB-ARBA"/>
</dbReference>
<dbReference type="OrthoDB" id="185578at2"/>
<evidence type="ECO:0000259" key="1">
    <source>
        <dbReference type="Pfam" id="PF09359"/>
    </source>
</evidence>
<name>A0A1I5M772_9BACI</name>
<evidence type="ECO:0000313" key="2">
    <source>
        <dbReference type="EMBL" id="GEM01045.1"/>
    </source>
</evidence>